<feature type="compositionally biased region" description="Basic and acidic residues" evidence="8">
    <location>
        <begin position="546"/>
        <end position="571"/>
    </location>
</feature>
<dbReference type="InterPro" id="IPR008806">
    <property type="entry name" value="RNA_pol_III_Rpc82_C"/>
</dbReference>
<dbReference type="AlphaFoldDB" id="A0A4S8IR36"/>
<dbReference type="PANTHER" id="PTHR12949">
    <property type="entry name" value="RNA POLYMERASE III DNA DIRECTED -RELATED"/>
    <property type="match status" value="1"/>
</dbReference>
<sequence length="581" mass="65456">MVSQDALNLAVSLMTSHFGDLVAKVCGCLLRGGTLSLQEIVRCTELSNSQVKNGLLVLIQHNCVQAFSVPKQAGAGGATKSLTQYMALFDNILHRMRFTKFLAIVRDDLGPQCETVLEGLLQHGRLTFDQLVVRATSKQSEDSSSIRDVLRKNLERLVHGQYVERCPRPEPFIAPTSEEATASARRRSAKIILNSAYVNLRGAAKSKEETYSLEQQAMIAAALSHAERFSVITDSGRESSDVKDADKQDVSVGDKRKFEVLELDEEVQAAITETEVLWRANFQKFVHCLEKKACVANVRSRLGLDAGVVLEALIESSDQEKDNSVKASMDGILEAVRGKPGGISMTLEHIRIVLDQLGCSTSIEDNNVFYKMEVQRIIESCQNDEVESLVLSRYGKEAYRIFRLLIKKGSLVETEQISDITFVEKKVAQGILYKLWNDDYLYMQKVISMGAGQLQHFLWKVEKHSLWELVLNHMYHAALNLNQKIAHIVEQEHEVLQAREKREQLRKSRMILELSLLKVDDALMLFHDFKPSYPMDGHLAEDRIQHTGAEDATLELKDKSSTLQRDERQRDQSLSPGCTKH</sequence>
<feature type="domain" description="DNA-directed RNA polymerase III subunit RPC3 winged-helix" evidence="11">
    <location>
        <begin position="386"/>
        <end position="447"/>
    </location>
</feature>
<comment type="subcellular location">
    <subcellularLocation>
        <location evidence="1 7">Nucleus</location>
    </subcellularLocation>
</comment>
<comment type="function">
    <text evidence="7">DNA-dependent RNA polymerase catalyzes the transcription of DNA into RNA using the four ribonucleoside triphosphates as substrates. Specific core component of RNA polymerase III which synthesizes small RNAs, such as 5S rRNA and tRNAs.</text>
</comment>
<keyword evidence="5 7" id="KW-0804">Transcription</keyword>
<feature type="region of interest" description="Disordered" evidence="8">
    <location>
        <begin position="546"/>
        <end position="581"/>
    </location>
</feature>
<evidence type="ECO:0000259" key="10">
    <source>
        <dbReference type="Pfam" id="PF08221"/>
    </source>
</evidence>
<evidence type="ECO:0000256" key="2">
    <source>
        <dbReference type="ARBA" id="ARBA00007206"/>
    </source>
</evidence>
<evidence type="ECO:0000256" key="1">
    <source>
        <dbReference type="ARBA" id="ARBA00004123"/>
    </source>
</evidence>
<dbReference type="GO" id="GO:0005666">
    <property type="term" value="C:RNA polymerase III complex"/>
    <property type="evidence" value="ECO:0007669"/>
    <property type="project" value="UniProtKB-UniRule"/>
</dbReference>
<dbReference type="Proteomes" id="UP000317650">
    <property type="component" value="Chromosome 6"/>
</dbReference>
<comment type="similarity">
    <text evidence="2 7">Belongs to the eukaryotic RPC3/POLR3C RNA polymerase subunit family.</text>
</comment>
<comment type="subunit">
    <text evidence="7">Component of the RNA polymerase III (Pol III) complex consisting of 17 subunits.</text>
</comment>
<dbReference type="Pfam" id="PF22536">
    <property type="entry name" value="WHD_POLR3C"/>
    <property type="match status" value="1"/>
</dbReference>
<dbReference type="InterPro" id="IPR013197">
    <property type="entry name" value="RNA_pol_III_RPC82-rel_HTH"/>
</dbReference>
<evidence type="ECO:0000313" key="13">
    <source>
        <dbReference type="Proteomes" id="UP000317650"/>
    </source>
</evidence>
<keyword evidence="13" id="KW-1185">Reference proteome</keyword>
<dbReference type="GO" id="GO:0003697">
    <property type="term" value="F:single-stranded DNA binding"/>
    <property type="evidence" value="ECO:0007669"/>
    <property type="project" value="UniProtKB-UniRule"/>
</dbReference>
<protein>
    <recommendedName>
        <fullName evidence="3 7">DNA-directed RNA polymerase III subunit RPC3</fullName>
        <shortName evidence="7">RNA polymerase III subunit C3</shortName>
    </recommendedName>
</protein>
<feature type="domain" description="RNA polymerase III subunit RPC82-related helix-turn-helix" evidence="10">
    <location>
        <begin position="9"/>
        <end position="68"/>
    </location>
</feature>
<feature type="compositionally biased region" description="Polar residues" evidence="8">
    <location>
        <begin position="572"/>
        <end position="581"/>
    </location>
</feature>
<evidence type="ECO:0000313" key="12">
    <source>
        <dbReference type="EMBL" id="THU51100.1"/>
    </source>
</evidence>
<dbReference type="FunFam" id="1.10.10.10:FF:000420">
    <property type="entry name" value="RNA polymerase III subunit, putative"/>
    <property type="match status" value="1"/>
</dbReference>
<dbReference type="EMBL" id="PYDT01000009">
    <property type="protein sequence ID" value="THU51100.1"/>
    <property type="molecule type" value="Genomic_DNA"/>
</dbReference>
<dbReference type="FunFam" id="1.10.10.10:FF:000218">
    <property type="entry name" value="DNA-directed RNA polymerase III subunit RPC3"/>
    <property type="match status" value="1"/>
</dbReference>
<dbReference type="InterPro" id="IPR055207">
    <property type="entry name" value="POLR3C_WHD"/>
</dbReference>
<reference evidence="12 13" key="1">
    <citation type="journal article" date="2019" name="Nat. Plants">
        <title>Genome sequencing of Musa balbisiana reveals subgenome evolution and function divergence in polyploid bananas.</title>
        <authorList>
            <person name="Yao X."/>
        </authorList>
    </citation>
    <scope>NUCLEOTIDE SEQUENCE [LARGE SCALE GENOMIC DNA]</scope>
    <source>
        <strain evidence="13">cv. DH-PKW</strain>
        <tissue evidence="12">Leaves</tissue>
    </source>
</reference>
<dbReference type="GO" id="GO:0006351">
    <property type="term" value="P:DNA-templated transcription"/>
    <property type="evidence" value="ECO:0007669"/>
    <property type="project" value="InterPro"/>
</dbReference>
<feature type="domain" description="RNA polymerase III Rpc82 C -terminal" evidence="9">
    <location>
        <begin position="153"/>
        <end position="346"/>
    </location>
</feature>
<evidence type="ECO:0000259" key="11">
    <source>
        <dbReference type="Pfam" id="PF22536"/>
    </source>
</evidence>
<gene>
    <name evidence="12" type="ORF">C4D60_Mb06t27480</name>
</gene>
<evidence type="ECO:0000259" key="9">
    <source>
        <dbReference type="Pfam" id="PF05645"/>
    </source>
</evidence>
<organism evidence="12 13">
    <name type="scientific">Musa balbisiana</name>
    <name type="common">Banana</name>
    <dbReference type="NCBI Taxonomy" id="52838"/>
    <lineage>
        <taxon>Eukaryota</taxon>
        <taxon>Viridiplantae</taxon>
        <taxon>Streptophyta</taxon>
        <taxon>Embryophyta</taxon>
        <taxon>Tracheophyta</taxon>
        <taxon>Spermatophyta</taxon>
        <taxon>Magnoliopsida</taxon>
        <taxon>Liliopsida</taxon>
        <taxon>Zingiberales</taxon>
        <taxon>Musaceae</taxon>
        <taxon>Musa</taxon>
    </lineage>
</organism>
<dbReference type="PANTHER" id="PTHR12949:SF0">
    <property type="entry name" value="DNA-DIRECTED RNA POLYMERASE III SUBUNIT RPC3"/>
    <property type="match status" value="1"/>
</dbReference>
<dbReference type="FunFam" id="1.10.10.10:FF:000515">
    <property type="entry name" value="DNA-directed RNA polymerase III subunit rpc3"/>
    <property type="match status" value="1"/>
</dbReference>
<keyword evidence="4 7" id="KW-0240">DNA-directed RNA polymerase</keyword>
<keyword evidence="6 7" id="KW-0539">Nucleus</keyword>
<dbReference type="Pfam" id="PF05645">
    <property type="entry name" value="RNA_pol_Rpc82"/>
    <property type="match status" value="1"/>
</dbReference>
<name>A0A4S8IR36_MUSBA</name>
<comment type="caution">
    <text evidence="12">The sequence shown here is derived from an EMBL/GenBank/DDBJ whole genome shotgun (WGS) entry which is preliminary data.</text>
</comment>
<accession>A0A4S8IR36</accession>
<evidence type="ECO:0000256" key="7">
    <source>
        <dbReference type="RuleBase" id="RU367076"/>
    </source>
</evidence>
<dbReference type="Pfam" id="PF08221">
    <property type="entry name" value="HTH_9"/>
    <property type="match status" value="1"/>
</dbReference>
<dbReference type="InterPro" id="IPR039748">
    <property type="entry name" value="RPC3"/>
</dbReference>
<dbReference type="STRING" id="52838.A0A4S8IR36"/>
<dbReference type="InterPro" id="IPR036388">
    <property type="entry name" value="WH-like_DNA-bd_sf"/>
</dbReference>
<proteinExistence type="inferred from homology"/>
<evidence type="ECO:0000256" key="8">
    <source>
        <dbReference type="SAM" id="MobiDB-lite"/>
    </source>
</evidence>
<evidence type="ECO:0000256" key="5">
    <source>
        <dbReference type="ARBA" id="ARBA00023163"/>
    </source>
</evidence>
<evidence type="ECO:0000256" key="3">
    <source>
        <dbReference type="ARBA" id="ARBA00016689"/>
    </source>
</evidence>
<dbReference type="Gene3D" id="1.10.10.10">
    <property type="entry name" value="Winged helix-like DNA-binding domain superfamily/Winged helix DNA-binding domain"/>
    <property type="match status" value="3"/>
</dbReference>
<evidence type="ECO:0000256" key="4">
    <source>
        <dbReference type="ARBA" id="ARBA00022478"/>
    </source>
</evidence>
<evidence type="ECO:0000256" key="6">
    <source>
        <dbReference type="ARBA" id="ARBA00023242"/>
    </source>
</evidence>